<protein>
    <submittedName>
        <fullName evidence="2">Uncharacterized protein</fullName>
    </submittedName>
</protein>
<dbReference type="RefSeq" id="XP_062708168.1">
    <property type="nucleotide sequence ID" value="XM_062852184.1"/>
</dbReference>
<feature type="transmembrane region" description="Helical" evidence="1">
    <location>
        <begin position="73"/>
        <end position="98"/>
    </location>
</feature>
<dbReference type="EnsemblMetazoa" id="AALFPA23_016141.R23527">
    <property type="protein sequence ID" value="AALFPA23_016141.P23527"/>
    <property type="gene ID" value="AALFPA23_016141"/>
</dbReference>
<keyword evidence="1" id="KW-1133">Transmembrane helix</keyword>
<accession>A0ABM1Z8Q7</accession>
<name>A0ABM1Z8Q7_AEDAL</name>
<proteinExistence type="predicted"/>
<keyword evidence="3" id="KW-1185">Reference proteome</keyword>
<reference evidence="2" key="2">
    <citation type="submission" date="2025-05" db="UniProtKB">
        <authorList>
            <consortium name="EnsemblMetazoa"/>
        </authorList>
    </citation>
    <scope>IDENTIFICATION</scope>
    <source>
        <strain evidence="2">Foshan</strain>
    </source>
</reference>
<sequence>MLTRLIKFSFLKSAITLPLLNSTKICPLQLSVRPIVTSFPPLCGPRTMKEERYRARDNVPEAFRLIYRAPMEYYLSACNLVTSFSFAAVSGITVYGYLHDFHTMSVPFEFDYGSLTANESDLLIFLGFFFLANVAIRMVVNRYVLRIYRDDEDYLAVFEGYLPFTRRHLRFKKGNVEPVPEGGIIPWQDARYKINDNNVLLLESYFRTPAELYNMLKQYKQ</sequence>
<reference evidence="3" key="1">
    <citation type="journal article" date="2015" name="Proc. Natl. Acad. Sci. U.S.A.">
        <title>Genome sequence of the Asian Tiger mosquito, Aedes albopictus, reveals insights into its biology, genetics, and evolution.</title>
        <authorList>
            <person name="Chen X.G."/>
            <person name="Jiang X."/>
            <person name="Gu J."/>
            <person name="Xu M."/>
            <person name="Wu Y."/>
            <person name="Deng Y."/>
            <person name="Zhang C."/>
            <person name="Bonizzoni M."/>
            <person name="Dermauw W."/>
            <person name="Vontas J."/>
            <person name="Armbruster P."/>
            <person name="Huang X."/>
            <person name="Yang Y."/>
            <person name="Zhang H."/>
            <person name="He W."/>
            <person name="Peng H."/>
            <person name="Liu Y."/>
            <person name="Wu K."/>
            <person name="Chen J."/>
            <person name="Lirakis M."/>
            <person name="Topalis P."/>
            <person name="Van Leeuwen T."/>
            <person name="Hall A.B."/>
            <person name="Jiang X."/>
            <person name="Thorpe C."/>
            <person name="Mueller R.L."/>
            <person name="Sun C."/>
            <person name="Waterhouse R.M."/>
            <person name="Yan G."/>
            <person name="Tu Z.J."/>
            <person name="Fang X."/>
            <person name="James A.A."/>
        </authorList>
    </citation>
    <scope>NUCLEOTIDE SEQUENCE [LARGE SCALE GENOMIC DNA]</scope>
    <source>
        <strain evidence="3">Foshan</strain>
    </source>
</reference>
<dbReference type="Proteomes" id="UP000069940">
    <property type="component" value="Unassembled WGS sequence"/>
</dbReference>
<evidence type="ECO:0000313" key="2">
    <source>
        <dbReference type="EnsemblMetazoa" id="AALFPA23_016141.P23527"/>
    </source>
</evidence>
<keyword evidence="1" id="KW-0812">Transmembrane</keyword>
<dbReference type="GeneID" id="109408578"/>
<organism evidence="2 3">
    <name type="scientific">Aedes albopictus</name>
    <name type="common">Asian tiger mosquito</name>
    <name type="synonym">Stegomyia albopicta</name>
    <dbReference type="NCBI Taxonomy" id="7160"/>
    <lineage>
        <taxon>Eukaryota</taxon>
        <taxon>Metazoa</taxon>
        <taxon>Ecdysozoa</taxon>
        <taxon>Arthropoda</taxon>
        <taxon>Hexapoda</taxon>
        <taxon>Insecta</taxon>
        <taxon>Pterygota</taxon>
        <taxon>Neoptera</taxon>
        <taxon>Endopterygota</taxon>
        <taxon>Diptera</taxon>
        <taxon>Nematocera</taxon>
        <taxon>Culicoidea</taxon>
        <taxon>Culicidae</taxon>
        <taxon>Culicinae</taxon>
        <taxon>Aedini</taxon>
        <taxon>Aedes</taxon>
        <taxon>Stegomyia</taxon>
    </lineage>
</organism>
<feature type="transmembrane region" description="Helical" evidence="1">
    <location>
        <begin position="122"/>
        <end position="140"/>
    </location>
</feature>
<evidence type="ECO:0000313" key="3">
    <source>
        <dbReference type="Proteomes" id="UP000069940"/>
    </source>
</evidence>
<keyword evidence="1" id="KW-0472">Membrane</keyword>
<evidence type="ECO:0000256" key="1">
    <source>
        <dbReference type="SAM" id="Phobius"/>
    </source>
</evidence>